<sequence>MKFNNISDIGKILIFAASIIVVCVLVAVGFKLAKEGKSSVNAGTSQINTMSAEYSSIDITVYDNCTILGSELVNLINKIVDKQEYLSIVVRTLDGSRTDYNYSFDFTTSELSGEGTKTITTNKALGSYINKSAEFQGSIKRDENNNIICIWFEQKP</sequence>
<evidence type="ECO:0000313" key="3">
    <source>
        <dbReference type="Proteomes" id="UP000623269"/>
    </source>
</evidence>
<name>A0A8J7H6K5_9FIRM</name>
<keyword evidence="1" id="KW-1133">Transmembrane helix</keyword>
<accession>A0A8J7H6K5</accession>
<feature type="transmembrane region" description="Helical" evidence="1">
    <location>
        <begin position="12"/>
        <end position="30"/>
    </location>
</feature>
<evidence type="ECO:0000256" key="1">
    <source>
        <dbReference type="SAM" id="Phobius"/>
    </source>
</evidence>
<keyword evidence="1" id="KW-0472">Membrane</keyword>
<proteinExistence type="predicted"/>
<organism evidence="2 3">
    <name type="scientific">Mobilitalea sibirica</name>
    <dbReference type="NCBI Taxonomy" id="1462919"/>
    <lineage>
        <taxon>Bacteria</taxon>
        <taxon>Bacillati</taxon>
        <taxon>Bacillota</taxon>
        <taxon>Clostridia</taxon>
        <taxon>Lachnospirales</taxon>
        <taxon>Lachnospiraceae</taxon>
        <taxon>Mobilitalea</taxon>
    </lineage>
</organism>
<dbReference type="EMBL" id="JAEAGR010000005">
    <property type="protein sequence ID" value="MBH1940636.1"/>
    <property type="molecule type" value="Genomic_DNA"/>
</dbReference>
<dbReference type="RefSeq" id="WP_197660853.1">
    <property type="nucleotide sequence ID" value="NZ_JAEAGR010000005.1"/>
</dbReference>
<dbReference type="AlphaFoldDB" id="A0A8J7H6K5"/>
<dbReference type="Proteomes" id="UP000623269">
    <property type="component" value="Unassembled WGS sequence"/>
</dbReference>
<keyword evidence="3" id="KW-1185">Reference proteome</keyword>
<keyword evidence="1" id="KW-0812">Transmembrane</keyword>
<evidence type="ECO:0000313" key="2">
    <source>
        <dbReference type="EMBL" id="MBH1940636.1"/>
    </source>
</evidence>
<protein>
    <submittedName>
        <fullName evidence="2">Uncharacterized protein</fullName>
    </submittedName>
</protein>
<reference evidence="2" key="1">
    <citation type="submission" date="2020-12" db="EMBL/GenBank/DDBJ databases">
        <title>M. sibirica DSM 26468T genome.</title>
        <authorList>
            <person name="Thieme N."/>
            <person name="Rettenmaier R."/>
            <person name="Zverlov V."/>
            <person name="Liebl W."/>
        </authorList>
    </citation>
    <scope>NUCLEOTIDE SEQUENCE</scope>
    <source>
        <strain evidence="2">DSM 26468</strain>
    </source>
</reference>
<comment type="caution">
    <text evidence="2">The sequence shown here is derived from an EMBL/GenBank/DDBJ whole genome shotgun (WGS) entry which is preliminary data.</text>
</comment>
<gene>
    <name evidence="2" type="ORF">I5677_07020</name>
</gene>